<evidence type="ECO:0000259" key="8">
    <source>
        <dbReference type="PROSITE" id="PS50928"/>
    </source>
</evidence>
<keyword evidence="4 7" id="KW-0812">Transmembrane</keyword>
<dbReference type="EMBL" id="CP041405">
    <property type="protein sequence ID" value="QDM42606.1"/>
    <property type="molecule type" value="Genomic_DNA"/>
</dbReference>
<evidence type="ECO:0000256" key="3">
    <source>
        <dbReference type="ARBA" id="ARBA00022475"/>
    </source>
</evidence>
<sequence length="282" mass="32047">MLGSKMKHKKLRRNILLYFFLALFSLTTLFPLLWMITTSLKSGDIIFEMPPRLWPDGLHWENYTRAIEEINFLVLFKNTAIITFLQLLSNVFVSAFVAYGFARFDFRWKNFWFMLMLSTIMIPGEVTLIPVFIAFSELGWSNSIKPLVIPGFFGGAPVFIFLLRQFFLSIPKELEESAVVDGAGSFKIFYKIFIPLSVPALITIGIFSFQGSWNDLMGPLIYLNDTDKFTLTLGLSMFKGMMKVEWGPLMAGSILALLPVLAVFFVAQKHFVEGVKLSGIKG</sequence>
<dbReference type="AlphaFoldDB" id="A0AAP9IZL6"/>
<feature type="transmembrane region" description="Helical" evidence="7">
    <location>
        <begin position="15"/>
        <end position="36"/>
    </location>
</feature>
<feature type="transmembrane region" description="Helical" evidence="7">
    <location>
        <begin position="188"/>
        <end position="209"/>
    </location>
</feature>
<evidence type="ECO:0000313" key="9">
    <source>
        <dbReference type="EMBL" id="QDM42606.1"/>
    </source>
</evidence>
<keyword evidence="2 7" id="KW-0813">Transport</keyword>
<evidence type="ECO:0000256" key="7">
    <source>
        <dbReference type="RuleBase" id="RU363032"/>
    </source>
</evidence>
<organism evidence="9 10">
    <name type="scientific">Paenibacillus thiaminolyticus</name>
    <name type="common">Bacillus thiaminolyticus</name>
    <dbReference type="NCBI Taxonomy" id="49283"/>
    <lineage>
        <taxon>Bacteria</taxon>
        <taxon>Bacillati</taxon>
        <taxon>Bacillota</taxon>
        <taxon>Bacilli</taxon>
        <taxon>Bacillales</taxon>
        <taxon>Paenibacillaceae</taxon>
        <taxon>Paenibacillus</taxon>
    </lineage>
</organism>
<evidence type="ECO:0000256" key="5">
    <source>
        <dbReference type="ARBA" id="ARBA00022989"/>
    </source>
</evidence>
<feature type="transmembrane region" description="Helical" evidence="7">
    <location>
        <begin position="111"/>
        <end position="135"/>
    </location>
</feature>
<keyword evidence="5 7" id="KW-1133">Transmembrane helix</keyword>
<feature type="transmembrane region" description="Helical" evidence="7">
    <location>
        <begin position="246"/>
        <end position="267"/>
    </location>
</feature>
<accession>A0AAP9IZL6</accession>
<name>A0AAP9IZL6_PANTH</name>
<dbReference type="PANTHER" id="PTHR43744">
    <property type="entry name" value="ABC TRANSPORTER PERMEASE PROTEIN MG189-RELATED-RELATED"/>
    <property type="match status" value="1"/>
</dbReference>
<evidence type="ECO:0000256" key="4">
    <source>
        <dbReference type="ARBA" id="ARBA00022692"/>
    </source>
</evidence>
<comment type="similarity">
    <text evidence="7">Belongs to the binding-protein-dependent transport system permease family.</text>
</comment>
<keyword evidence="3" id="KW-1003">Cell membrane</keyword>
<dbReference type="InterPro" id="IPR035906">
    <property type="entry name" value="MetI-like_sf"/>
</dbReference>
<gene>
    <name evidence="9" type="ORF">FLT43_03110</name>
</gene>
<dbReference type="Proteomes" id="UP000315377">
    <property type="component" value="Chromosome"/>
</dbReference>
<keyword evidence="6 7" id="KW-0472">Membrane</keyword>
<dbReference type="CDD" id="cd06261">
    <property type="entry name" value="TM_PBP2"/>
    <property type="match status" value="1"/>
</dbReference>
<proteinExistence type="inferred from homology"/>
<feature type="transmembrane region" description="Helical" evidence="7">
    <location>
        <begin position="147"/>
        <end position="167"/>
    </location>
</feature>
<dbReference type="Gene3D" id="1.10.3720.10">
    <property type="entry name" value="MetI-like"/>
    <property type="match status" value="1"/>
</dbReference>
<dbReference type="PROSITE" id="PS50928">
    <property type="entry name" value="ABC_TM1"/>
    <property type="match status" value="1"/>
</dbReference>
<feature type="domain" description="ABC transmembrane type-1" evidence="8">
    <location>
        <begin position="76"/>
        <end position="267"/>
    </location>
</feature>
<protein>
    <submittedName>
        <fullName evidence="9">Carbohydrate ABC transporter permease</fullName>
    </submittedName>
</protein>
<dbReference type="InterPro" id="IPR000515">
    <property type="entry name" value="MetI-like"/>
</dbReference>
<dbReference type="Pfam" id="PF00528">
    <property type="entry name" value="BPD_transp_1"/>
    <property type="match status" value="1"/>
</dbReference>
<dbReference type="SUPFAM" id="SSF161098">
    <property type="entry name" value="MetI-like"/>
    <property type="match status" value="1"/>
</dbReference>
<dbReference type="GO" id="GO:0005886">
    <property type="term" value="C:plasma membrane"/>
    <property type="evidence" value="ECO:0007669"/>
    <property type="project" value="UniProtKB-SubCell"/>
</dbReference>
<evidence type="ECO:0000313" key="10">
    <source>
        <dbReference type="Proteomes" id="UP000315377"/>
    </source>
</evidence>
<evidence type="ECO:0000256" key="1">
    <source>
        <dbReference type="ARBA" id="ARBA00004651"/>
    </source>
</evidence>
<dbReference type="GO" id="GO:0055085">
    <property type="term" value="P:transmembrane transport"/>
    <property type="evidence" value="ECO:0007669"/>
    <property type="project" value="InterPro"/>
</dbReference>
<evidence type="ECO:0000256" key="6">
    <source>
        <dbReference type="ARBA" id="ARBA00023136"/>
    </source>
</evidence>
<reference evidence="9 10" key="1">
    <citation type="submission" date="2019-07" db="EMBL/GenBank/DDBJ databases">
        <title>Paenibacillus thiaminolyticus NRRL B-4156.</title>
        <authorList>
            <person name="Hehnly C."/>
            <person name="Zhang L."/>
        </authorList>
    </citation>
    <scope>NUCLEOTIDE SEQUENCE [LARGE SCALE GENOMIC DNA]</scope>
    <source>
        <strain evidence="9 10">NRRL B-4156</strain>
    </source>
</reference>
<feature type="transmembrane region" description="Helical" evidence="7">
    <location>
        <begin position="80"/>
        <end position="99"/>
    </location>
</feature>
<comment type="subcellular location">
    <subcellularLocation>
        <location evidence="1 7">Cell membrane</location>
        <topology evidence="1 7">Multi-pass membrane protein</topology>
    </subcellularLocation>
</comment>
<evidence type="ECO:0000256" key="2">
    <source>
        <dbReference type="ARBA" id="ARBA00022448"/>
    </source>
</evidence>
<dbReference type="PANTHER" id="PTHR43744:SF12">
    <property type="entry name" value="ABC TRANSPORTER PERMEASE PROTEIN MG189-RELATED"/>
    <property type="match status" value="1"/>
</dbReference>